<dbReference type="PROSITE" id="PS50893">
    <property type="entry name" value="ABC_TRANSPORTER_2"/>
    <property type="match status" value="1"/>
</dbReference>
<dbReference type="OrthoDB" id="3243210at2"/>
<evidence type="ECO:0000259" key="2">
    <source>
        <dbReference type="PROSITE" id="PS50893"/>
    </source>
</evidence>
<gene>
    <name evidence="3" type="ORF">FHG89_20120</name>
</gene>
<sequence>MIGVGVVVVEARGLGLRTSRGWVFRGVDLAVNAGELHAIVGAPGSGRTSLLLALANRFPTSEGQLELRAAAALGQVAGVHEPDPELTVAEHISERLSLLGRRVDRAGPTALRPGAAGELPAAELADAAGAGAGAGAGAEVEVEGQAGGRGGPDRRSTGRRGFFGCGAVGGRRVGRRRSPRQGRRDAVAAVIEGAGLGTDVPLDPASRGRDLTPVQRQILGLVLATLAGPGLILADDIDAGADGADRALLWDLIGRLTDRGIAVVVTAREVEAHSPSIVHRLGPPETAVVVGAAADQDTEVNR</sequence>
<dbReference type="CDD" id="cd00267">
    <property type="entry name" value="ABC_ATPase"/>
    <property type="match status" value="1"/>
</dbReference>
<dbReference type="InterPro" id="IPR003439">
    <property type="entry name" value="ABC_transporter-like_ATP-bd"/>
</dbReference>
<dbReference type="RefSeq" id="WP_139585954.1">
    <property type="nucleotide sequence ID" value="NZ_VDFY01000181.1"/>
</dbReference>
<dbReference type="InterPro" id="IPR027417">
    <property type="entry name" value="P-loop_NTPase"/>
</dbReference>
<organism evidence="3 4">
    <name type="scientific">Micromonospora orduensis</name>
    <dbReference type="NCBI Taxonomy" id="1420891"/>
    <lineage>
        <taxon>Bacteria</taxon>
        <taxon>Bacillati</taxon>
        <taxon>Actinomycetota</taxon>
        <taxon>Actinomycetes</taxon>
        <taxon>Micromonosporales</taxon>
        <taxon>Micromonosporaceae</taxon>
        <taxon>Micromonospora</taxon>
    </lineage>
</organism>
<evidence type="ECO:0000313" key="4">
    <source>
        <dbReference type="Proteomes" id="UP000306145"/>
    </source>
</evidence>
<protein>
    <submittedName>
        <fullName evidence="3">ATP-binding cassette domain-containing protein</fullName>
    </submittedName>
</protein>
<proteinExistence type="predicted"/>
<dbReference type="Gene3D" id="3.40.50.300">
    <property type="entry name" value="P-loop containing nucleotide triphosphate hydrolases"/>
    <property type="match status" value="1"/>
</dbReference>
<keyword evidence="4" id="KW-1185">Reference proteome</keyword>
<reference evidence="3 4" key="1">
    <citation type="submission" date="2019-06" db="EMBL/GenBank/DDBJ databases">
        <title>Micromonospora ordensis sp. nov., isolated from deep marine sediment.</title>
        <authorList>
            <person name="Veyisoglu A."/>
            <person name="Carro L."/>
            <person name="Klenk H.-P."/>
            <person name="Sahin N."/>
        </authorList>
    </citation>
    <scope>NUCLEOTIDE SEQUENCE [LARGE SCALE GENOMIC DNA]</scope>
    <source>
        <strain evidence="3 4">S2509</strain>
    </source>
</reference>
<dbReference type="AlphaFoldDB" id="A0A5C4QM83"/>
<dbReference type="Pfam" id="PF00005">
    <property type="entry name" value="ABC_tran"/>
    <property type="match status" value="1"/>
</dbReference>
<dbReference type="SUPFAM" id="SSF52540">
    <property type="entry name" value="P-loop containing nucleoside triphosphate hydrolases"/>
    <property type="match status" value="1"/>
</dbReference>
<evidence type="ECO:0000256" key="1">
    <source>
        <dbReference type="SAM" id="MobiDB-lite"/>
    </source>
</evidence>
<dbReference type="EMBL" id="VDFY01000181">
    <property type="protein sequence ID" value="TNH26783.1"/>
    <property type="molecule type" value="Genomic_DNA"/>
</dbReference>
<dbReference type="Proteomes" id="UP000306145">
    <property type="component" value="Unassembled WGS sequence"/>
</dbReference>
<feature type="region of interest" description="Disordered" evidence="1">
    <location>
        <begin position="139"/>
        <end position="162"/>
    </location>
</feature>
<evidence type="ECO:0000313" key="3">
    <source>
        <dbReference type="EMBL" id="TNH26783.1"/>
    </source>
</evidence>
<keyword evidence="3" id="KW-0547">Nucleotide-binding</keyword>
<dbReference type="GO" id="GO:0016887">
    <property type="term" value="F:ATP hydrolysis activity"/>
    <property type="evidence" value="ECO:0007669"/>
    <property type="project" value="InterPro"/>
</dbReference>
<name>A0A5C4QM83_9ACTN</name>
<dbReference type="GO" id="GO:0005524">
    <property type="term" value="F:ATP binding"/>
    <property type="evidence" value="ECO:0007669"/>
    <property type="project" value="UniProtKB-KW"/>
</dbReference>
<feature type="domain" description="ABC transporter" evidence="2">
    <location>
        <begin position="9"/>
        <end position="300"/>
    </location>
</feature>
<accession>A0A5C4QM83</accession>
<keyword evidence="3" id="KW-0067">ATP-binding</keyword>
<comment type="caution">
    <text evidence="3">The sequence shown here is derived from an EMBL/GenBank/DDBJ whole genome shotgun (WGS) entry which is preliminary data.</text>
</comment>